<keyword evidence="5 6" id="KW-0472">Membrane</keyword>
<sequence length="474" mass="53624">MFAQIKRLGADSLLYAFMNVGTKLIAFIMLPIYMTFLLPAEYGVIDLLDRFTSMLTFLIIFGTDSALAFYYFDTKDKQKKLDYVRSVMTFRLVIVFIIAIVLLLGGNWFAQLILEDASLYYLFYIAIGVLALDTVIALILTVLRYDFFTKKVVIMTVLKMLLIALFSYAFLAFVTPTIDSILYGRLVSVLLVVLLLIKPLMKYIKFNFNKQILKEILAYAVPLVPASLAFWVIVNANSFILVAYTSMHEGGIYGAAVKFASLITLLTSGVQMAWRPFSMSLKDKKDSATLFAKLYYGILLVGSIGILMVATIMPWIFKLLSNDFYEAYQYVAILSAVTFLNFFYMIISVGIFFTKQTKIISYAFGIAAVVNIILNIVFIPFYSIWGSVAAYLISYLIAITYIFFKSQKLYHVPVSFGKMTFLFMSSLLAVISIIYIQESGLSNWNIAYAWIGFIVVVLLSRIDKDLLRKKSAAS</sequence>
<dbReference type="EMBL" id="JAGIKZ010000014">
    <property type="protein sequence ID" value="MBP2241956.1"/>
    <property type="molecule type" value="Genomic_DNA"/>
</dbReference>
<keyword evidence="3 6" id="KW-0812">Transmembrane</keyword>
<feature type="transmembrane region" description="Helical" evidence="6">
    <location>
        <begin position="384"/>
        <end position="404"/>
    </location>
</feature>
<feature type="transmembrane region" description="Helical" evidence="6">
    <location>
        <begin position="329"/>
        <end position="352"/>
    </location>
</feature>
<dbReference type="Proteomes" id="UP001519293">
    <property type="component" value="Unassembled WGS sequence"/>
</dbReference>
<keyword evidence="4 6" id="KW-1133">Transmembrane helix</keyword>
<feature type="transmembrane region" description="Helical" evidence="6">
    <location>
        <begin position="152"/>
        <end position="174"/>
    </location>
</feature>
<evidence type="ECO:0000256" key="3">
    <source>
        <dbReference type="ARBA" id="ARBA00022692"/>
    </source>
</evidence>
<feature type="transmembrane region" description="Helical" evidence="6">
    <location>
        <begin position="250"/>
        <end position="274"/>
    </location>
</feature>
<gene>
    <name evidence="7" type="ORF">J2Z40_002529</name>
</gene>
<feature type="transmembrane region" description="Helical" evidence="6">
    <location>
        <begin position="54"/>
        <end position="72"/>
    </location>
</feature>
<name>A0ABS4RGF0_9BACI</name>
<dbReference type="Pfam" id="PF13440">
    <property type="entry name" value="Polysacc_synt_3"/>
    <property type="match status" value="1"/>
</dbReference>
<protein>
    <submittedName>
        <fullName evidence="7">O-antigen/teichoic acid export membrane protein</fullName>
    </submittedName>
</protein>
<feature type="transmembrane region" description="Helical" evidence="6">
    <location>
        <begin position="180"/>
        <end position="197"/>
    </location>
</feature>
<evidence type="ECO:0000256" key="4">
    <source>
        <dbReference type="ARBA" id="ARBA00022989"/>
    </source>
</evidence>
<dbReference type="RefSeq" id="WP_066397883.1">
    <property type="nucleotide sequence ID" value="NZ_JAGIKZ010000014.1"/>
</dbReference>
<feature type="transmembrane region" description="Helical" evidence="6">
    <location>
        <begin position="359"/>
        <end position="378"/>
    </location>
</feature>
<evidence type="ECO:0000313" key="7">
    <source>
        <dbReference type="EMBL" id="MBP2241956.1"/>
    </source>
</evidence>
<keyword evidence="2" id="KW-1003">Cell membrane</keyword>
<evidence type="ECO:0000256" key="1">
    <source>
        <dbReference type="ARBA" id="ARBA00004651"/>
    </source>
</evidence>
<comment type="subcellular location">
    <subcellularLocation>
        <location evidence="1">Cell membrane</location>
        <topology evidence="1">Multi-pass membrane protein</topology>
    </subcellularLocation>
</comment>
<feature type="transmembrane region" description="Helical" evidence="6">
    <location>
        <begin position="120"/>
        <end position="140"/>
    </location>
</feature>
<feature type="transmembrane region" description="Helical" evidence="6">
    <location>
        <begin position="294"/>
        <end position="317"/>
    </location>
</feature>
<evidence type="ECO:0000256" key="2">
    <source>
        <dbReference type="ARBA" id="ARBA00022475"/>
    </source>
</evidence>
<dbReference type="PANTHER" id="PTHR30250">
    <property type="entry name" value="PST FAMILY PREDICTED COLANIC ACID TRANSPORTER"/>
    <property type="match status" value="1"/>
</dbReference>
<organism evidence="7 8">
    <name type="scientific">Cytobacillus eiseniae</name>
    <dbReference type="NCBI Taxonomy" id="762947"/>
    <lineage>
        <taxon>Bacteria</taxon>
        <taxon>Bacillati</taxon>
        <taxon>Bacillota</taxon>
        <taxon>Bacilli</taxon>
        <taxon>Bacillales</taxon>
        <taxon>Bacillaceae</taxon>
        <taxon>Cytobacillus</taxon>
    </lineage>
</organism>
<evidence type="ECO:0000256" key="5">
    <source>
        <dbReference type="ARBA" id="ARBA00023136"/>
    </source>
</evidence>
<proteinExistence type="predicted"/>
<comment type="caution">
    <text evidence="7">The sequence shown here is derived from an EMBL/GenBank/DDBJ whole genome shotgun (WGS) entry which is preliminary data.</text>
</comment>
<dbReference type="InterPro" id="IPR050833">
    <property type="entry name" value="Poly_Biosynth_Transport"/>
</dbReference>
<keyword evidence="8" id="KW-1185">Reference proteome</keyword>
<feature type="transmembrane region" description="Helical" evidence="6">
    <location>
        <begin position="217"/>
        <end position="244"/>
    </location>
</feature>
<feature type="transmembrane region" description="Helical" evidence="6">
    <location>
        <begin position="92"/>
        <end position="114"/>
    </location>
</feature>
<feature type="transmembrane region" description="Helical" evidence="6">
    <location>
        <begin position="12"/>
        <end position="34"/>
    </location>
</feature>
<evidence type="ECO:0000313" key="8">
    <source>
        <dbReference type="Proteomes" id="UP001519293"/>
    </source>
</evidence>
<feature type="transmembrane region" description="Helical" evidence="6">
    <location>
        <begin position="442"/>
        <end position="460"/>
    </location>
</feature>
<feature type="transmembrane region" description="Helical" evidence="6">
    <location>
        <begin position="416"/>
        <end position="436"/>
    </location>
</feature>
<evidence type="ECO:0000256" key="6">
    <source>
        <dbReference type="SAM" id="Phobius"/>
    </source>
</evidence>
<accession>A0ABS4RGF0</accession>
<dbReference type="PANTHER" id="PTHR30250:SF11">
    <property type="entry name" value="O-ANTIGEN TRANSPORTER-RELATED"/>
    <property type="match status" value="1"/>
</dbReference>
<reference evidence="7 8" key="1">
    <citation type="submission" date="2021-03" db="EMBL/GenBank/DDBJ databases">
        <title>Genomic Encyclopedia of Type Strains, Phase IV (KMG-IV): sequencing the most valuable type-strain genomes for metagenomic binning, comparative biology and taxonomic classification.</title>
        <authorList>
            <person name="Goeker M."/>
        </authorList>
    </citation>
    <scope>NUCLEOTIDE SEQUENCE [LARGE SCALE GENOMIC DNA]</scope>
    <source>
        <strain evidence="7 8">DSM 26675</strain>
    </source>
</reference>